<dbReference type="CDD" id="cd00090">
    <property type="entry name" value="HTH_ARSR"/>
    <property type="match status" value="1"/>
</dbReference>
<dbReference type="InterPro" id="IPR051797">
    <property type="entry name" value="TrmB-like"/>
</dbReference>
<feature type="domain" description="Transcription regulator TrmB N-terminal" evidence="1">
    <location>
        <begin position="11"/>
        <end position="76"/>
    </location>
</feature>
<evidence type="ECO:0000313" key="2">
    <source>
        <dbReference type="EMBL" id="OGG69245.1"/>
    </source>
</evidence>
<name>A0A1F6E6B4_9BACT</name>
<proteinExistence type="predicted"/>
<accession>A0A1F6E6B4</accession>
<evidence type="ECO:0000313" key="3">
    <source>
        <dbReference type="Proteomes" id="UP000176914"/>
    </source>
</evidence>
<gene>
    <name evidence="2" type="ORF">A3C20_03065</name>
</gene>
<reference evidence="2 3" key="1">
    <citation type="journal article" date="2016" name="Nat. Commun.">
        <title>Thousands of microbial genomes shed light on interconnected biogeochemical processes in an aquifer system.</title>
        <authorList>
            <person name="Anantharaman K."/>
            <person name="Brown C.T."/>
            <person name="Hug L.A."/>
            <person name="Sharon I."/>
            <person name="Castelle C.J."/>
            <person name="Probst A.J."/>
            <person name="Thomas B.C."/>
            <person name="Singh A."/>
            <person name="Wilkins M.J."/>
            <person name="Karaoz U."/>
            <person name="Brodie E.L."/>
            <person name="Williams K.H."/>
            <person name="Hubbard S.S."/>
            <person name="Banfield J.F."/>
        </authorList>
    </citation>
    <scope>NUCLEOTIDE SEQUENCE [LARGE SCALE GENOMIC DNA]</scope>
</reference>
<dbReference type="InterPro" id="IPR011991">
    <property type="entry name" value="ArsR-like_HTH"/>
</dbReference>
<comment type="caution">
    <text evidence="2">The sequence shown here is derived from an EMBL/GenBank/DDBJ whole genome shotgun (WGS) entry which is preliminary data.</text>
</comment>
<dbReference type="SUPFAM" id="SSF46785">
    <property type="entry name" value="Winged helix' DNA-binding domain"/>
    <property type="match status" value="1"/>
</dbReference>
<dbReference type="EMBL" id="MFLL01000015">
    <property type="protein sequence ID" value="OGG69245.1"/>
    <property type="molecule type" value="Genomic_DNA"/>
</dbReference>
<organism evidence="2 3">
    <name type="scientific">Candidatus Kaiserbacteria bacterium RIFCSPHIGHO2_02_FULL_55_25</name>
    <dbReference type="NCBI Taxonomy" id="1798498"/>
    <lineage>
        <taxon>Bacteria</taxon>
        <taxon>Candidatus Kaiseribacteriota</taxon>
    </lineage>
</organism>
<dbReference type="AlphaFoldDB" id="A0A1F6E6B4"/>
<evidence type="ECO:0000259" key="1">
    <source>
        <dbReference type="Pfam" id="PF01978"/>
    </source>
</evidence>
<dbReference type="InterPro" id="IPR002831">
    <property type="entry name" value="Tscrpt_reg_TrmB_N"/>
</dbReference>
<protein>
    <recommendedName>
        <fullName evidence="1">Transcription regulator TrmB N-terminal domain-containing protein</fullName>
    </recommendedName>
</protein>
<dbReference type="Gene3D" id="1.10.10.10">
    <property type="entry name" value="Winged helix-like DNA-binding domain superfamily/Winged helix DNA-binding domain"/>
    <property type="match status" value="1"/>
</dbReference>
<dbReference type="Proteomes" id="UP000176914">
    <property type="component" value="Unassembled WGS sequence"/>
</dbReference>
<dbReference type="InterPro" id="IPR036390">
    <property type="entry name" value="WH_DNA-bd_sf"/>
</dbReference>
<dbReference type="PANTHER" id="PTHR34293">
    <property type="entry name" value="HTH-TYPE TRANSCRIPTIONAL REGULATOR TRMBL2"/>
    <property type="match status" value="1"/>
</dbReference>
<dbReference type="Pfam" id="PF01978">
    <property type="entry name" value="TrmB"/>
    <property type="match status" value="1"/>
</dbReference>
<dbReference type="PANTHER" id="PTHR34293:SF1">
    <property type="entry name" value="HTH-TYPE TRANSCRIPTIONAL REGULATOR TRMBL2"/>
    <property type="match status" value="1"/>
</dbReference>
<dbReference type="InterPro" id="IPR036388">
    <property type="entry name" value="WH-like_DNA-bd_sf"/>
</dbReference>
<sequence length="251" mass="28224">MAVNAGLAQTLQQIGLKEKEAGVYLALLSLESITAYQVAQHCEVKKPTVYVILEELRQKGLVLKVPHAKKALYAARDIGEFLEEQKRKLRAVEAIMPQLQALGGASGPNVYFFTGLRGCAEALEFKFDAMRGKTFHSFYGSLMGGNPEIMKLYTAWDKRAIASDMSFELIMPEDAKNKYYKDIADLAVAEPEAIRIQYLKNYLYPPNISVEIAEDFVRIDDEKNLQVTIIDDKSTADAFRSIFQIVWEKGV</sequence>